<protein>
    <recommendedName>
        <fullName evidence="3">DUF732 domain-containing protein</fullName>
    </recommendedName>
</protein>
<feature type="chain" id="PRO_5039233076" description="DUF732 domain-containing protein" evidence="2">
    <location>
        <begin position="20"/>
        <end position="148"/>
    </location>
</feature>
<accession>A0A6S6P791</accession>
<sequence length="148" mass="15864">MRTLLVLPLAALLAACALTDPVLNRDQTSTAEPPPDAAQGERGSDLPAQVEETTRPDALTVTGQQRRYLDALRAAGVRATSDLRALSIGSSVCQAHAARQSEQAVWESVLPMVRSDVRATRPDSMRVSASEVDAATAHYIRIATERLC</sequence>
<feature type="region of interest" description="Disordered" evidence="1">
    <location>
        <begin position="25"/>
        <end position="62"/>
    </location>
</feature>
<dbReference type="InterPro" id="IPR007969">
    <property type="entry name" value="DUF732"/>
</dbReference>
<proteinExistence type="predicted"/>
<keyword evidence="2" id="KW-0732">Signal</keyword>
<organism evidence="4 5">
    <name type="scientific">Mycolicibacterium litorale</name>
    <dbReference type="NCBI Taxonomy" id="758802"/>
    <lineage>
        <taxon>Bacteria</taxon>
        <taxon>Bacillati</taxon>
        <taxon>Actinomycetota</taxon>
        <taxon>Actinomycetes</taxon>
        <taxon>Mycobacteriales</taxon>
        <taxon>Mycobacteriaceae</taxon>
        <taxon>Mycolicibacterium</taxon>
    </lineage>
</organism>
<evidence type="ECO:0000313" key="4">
    <source>
        <dbReference type="EMBL" id="BCI55763.1"/>
    </source>
</evidence>
<dbReference type="AlphaFoldDB" id="A0A6S6P791"/>
<dbReference type="PROSITE" id="PS51257">
    <property type="entry name" value="PROKAR_LIPOPROTEIN"/>
    <property type="match status" value="1"/>
</dbReference>
<evidence type="ECO:0000256" key="2">
    <source>
        <dbReference type="SAM" id="SignalP"/>
    </source>
</evidence>
<evidence type="ECO:0000313" key="5">
    <source>
        <dbReference type="Proteomes" id="UP000515734"/>
    </source>
</evidence>
<evidence type="ECO:0000259" key="3">
    <source>
        <dbReference type="Pfam" id="PF05305"/>
    </source>
</evidence>
<gene>
    <name evidence="4" type="ORF">NIIDNTM18_50410</name>
</gene>
<dbReference type="Proteomes" id="UP000515734">
    <property type="component" value="Chromosome"/>
</dbReference>
<feature type="signal peptide" evidence="2">
    <location>
        <begin position="1"/>
        <end position="19"/>
    </location>
</feature>
<name>A0A6S6P791_9MYCO</name>
<evidence type="ECO:0000256" key="1">
    <source>
        <dbReference type="SAM" id="MobiDB-lite"/>
    </source>
</evidence>
<feature type="domain" description="DUF732" evidence="3">
    <location>
        <begin position="65"/>
        <end position="148"/>
    </location>
</feature>
<dbReference type="EMBL" id="AP023287">
    <property type="protein sequence ID" value="BCI55763.1"/>
    <property type="molecule type" value="Genomic_DNA"/>
</dbReference>
<dbReference type="Pfam" id="PF05305">
    <property type="entry name" value="DUF732"/>
    <property type="match status" value="1"/>
</dbReference>
<reference evidence="4 5" key="1">
    <citation type="submission" date="2020-07" db="EMBL/GenBank/DDBJ databases">
        <title>Complete genome sequence of Mycolicibacterium litorale like strain isolated from cardiac implantable electronic device infection.</title>
        <authorList>
            <person name="Fukano H."/>
            <person name="Miyama H."/>
            <person name="Hoshino Y."/>
        </authorList>
    </citation>
    <scope>NUCLEOTIDE SEQUENCE [LARGE SCALE GENOMIC DNA]</scope>
    <source>
        <strain evidence="4 5">NIIDNTM18</strain>
    </source>
</reference>